<accession>D3F4P0</accession>
<dbReference type="SMART" id="SM00861">
    <property type="entry name" value="Transket_pyr"/>
    <property type="match status" value="1"/>
</dbReference>
<dbReference type="Pfam" id="PF02779">
    <property type="entry name" value="Transket_pyr"/>
    <property type="match status" value="1"/>
</dbReference>
<dbReference type="Pfam" id="PF02780">
    <property type="entry name" value="Transketolase_C"/>
    <property type="match status" value="1"/>
</dbReference>
<protein>
    <submittedName>
        <fullName evidence="5">Transketolase central region</fullName>
    </submittedName>
</protein>
<dbReference type="InterPro" id="IPR009014">
    <property type="entry name" value="Transketo_C/PFOR_II"/>
</dbReference>
<dbReference type="FunFam" id="3.40.50.970:FF:000001">
    <property type="entry name" value="Pyruvate dehydrogenase E1 beta subunit"/>
    <property type="match status" value="1"/>
</dbReference>
<dbReference type="InterPro" id="IPR029061">
    <property type="entry name" value="THDP-binding"/>
</dbReference>
<dbReference type="KEGG" id="cwo:Cwoe_4082"/>
<sequence>MSRLRYIDGIRDGIREEMLLDERVYVMGEDVVPGGPFGATKGLAEEFGEGRVLDTPISEESVMGTAIGSAAVGYRPVLEVMFADFLTLVMNQLVNHAAKLHYMSGGQLKIPLTIRAQQGASGSFGAHHSQSLEAWFAHVPGLKVVAPSDPADAKALMRAAIREDGPVLYLEHRGLYWSKQEVDDDAGPAVIGEAAIRRPGTDVTVIALSKAVGTALDAAKQLEGEGVSVEVLDLRTISPLDTDAIIASVRRTRRAVILHEAVVSGGIGGEIAARIQEHAFADLAAPVARVGGPFAPVPSSPPLEKFFVPDVAAVVGAVQAVMAGSASPTPASRAI</sequence>
<feature type="domain" description="Transketolase-like pyrimidine-binding" evidence="4">
    <location>
        <begin position="4"/>
        <end position="178"/>
    </location>
</feature>
<gene>
    <name evidence="5" type="ordered locus">Cwoe_4082</name>
</gene>
<evidence type="ECO:0000256" key="2">
    <source>
        <dbReference type="ARBA" id="ARBA00023002"/>
    </source>
</evidence>
<dbReference type="Proteomes" id="UP000008229">
    <property type="component" value="Chromosome"/>
</dbReference>
<evidence type="ECO:0000256" key="1">
    <source>
        <dbReference type="ARBA" id="ARBA00001964"/>
    </source>
</evidence>
<evidence type="ECO:0000256" key="3">
    <source>
        <dbReference type="ARBA" id="ARBA00023052"/>
    </source>
</evidence>
<dbReference type="InterPro" id="IPR005475">
    <property type="entry name" value="Transketolase-like_Pyr-bd"/>
</dbReference>
<dbReference type="GO" id="GO:0000287">
    <property type="term" value="F:magnesium ion binding"/>
    <property type="evidence" value="ECO:0007669"/>
    <property type="project" value="UniProtKB-ARBA"/>
</dbReference>
<dbReference type="SUPFAM" id="SSF52922">
    <property type="entry name" value="TK C-terminal domain-like"/>
    <property type="match status" value="1"/>
</dbReference>
<dbReference type="AlphaFoldDB" id="D3F4P0"/>
<keyword evidence="6" id="KW-1185">Reference proteome</keyword>
<name>D3F4P0_CONWI</name>
<evidence type="ECO:0000313" key="6">
    <source>
        <dbReference type="Proteomes" id="UP000008229"/>
    </source>
</evidence>
<keyword evidence="3" id="KW-0786">Thiamine pyrophosphate</keyword>
<proteinExistence type="predicted"/>
<dbReference type="NCBIfam" id="NF006667">
    <property type="entry name" value="PRK09212.1"/>
    <property type="match status" value="1"/>
</dbReference>
<evidence type="ECO:0000313" key="5">
    <source>
        <dbReference type="EMBL" id="ADB52497.1"/>
    </source>
</evidence>
<dbReference type="CDD" id="cd07036">
    <property type="entry name" value="TPP_PYR_E1-PDHc-beta_like"/>
    <property type="match status" value="1"/>
</dbReference>
<dbReference type="Gene3D" id="3.40.50.920">
    <property type="match status" value="1"/>
</dbReference>
<reference evidence="6" key="2">
    <citation type="submission" date="2010-01" db="EMBL/GenBank/DDBJ databases">
        <title>The complete genome of Conexibacter woesei DSM 14684.</title>
        <authorList>
            <consortium name="US DOE Joint Genome Institute (JGI-PGF)"/>
            <person name="Lucas S."/>
            <person name="Copeland A."/>
            <person name="Lapidus A."/>
            <person name="Glavina del Rio T."/>
            <person name="Dalin E."/>
            <person name="Tice H."/>
            <person name="Bruce D."/>
            <person name="Goodwin L."/>
            <person name="Pitluck S."/>
            <person name="Kyrpides N."/>
            <person name="Mavromatis K."/>
            <person name="Ivanova N."/>
            <person name="Mikhailova N."/>
            <person name="Chertkov O."/>
            <person name="Brettin T."/>
            <person name="Detter J.C."/>
            <person name="Han C."/>
            <person name="Larimer F."/>
            <person name="Land M."/>
            <person name="Hauser L."/>
            <person name="Markowitz V."/>
            <person name="Cheng J.-F."/>
            <person name="Hugenholtz P."/>
            <person name="Woyke T."/>
            <person name="Wu D."/>
            <person name="Pukall R."/>
            <person name="Steenblock K."/>
            <person name="Schneider S."/>
            <person name="Klenk H.-P."/>
            <person name="Eisen J.A."/>
        </authorList>
    </citation>
    <scope>NUCLEOTIDE SEQUENCE [LARGE SCALE GENOMIC DNA]</scope>
    <source>
        <strain evidence="6">DSM 14684 / CIP 108061 / JCM 11494 / NBRC 100937 / ID131577</strain>
    </source>
</reference>
<dbReference type="SUPFAM" id="SSF52518">
    <property type="entry name" value="Thiamin diphosphate-binding fold (THDP-binding)"/>
    <property type="match status" value="1"/>
</dbReference>
<dbReference type="InterPro" id="IPR033248">
    <property type="entry name" value="Transketolase_C"/>
</dbReference>
<keyword evidence="2" id="KW-0560">Oxidoreductase</keyword>
<reference evidence="5 6" key="1">
    <citation type="journal article" date="2010" name="Stand. Genomic Sci.">
        <title>Complete genome sequence of Conexibacter woesei type strain (ID131577).</title>
        <authorList>
            <person name="Pukall R."/>
            <person name="Lapidus A."/>
            <person name="Glavina Del Rio T."/>
            <person name="Copeland A."/>
            <person name="Tice H."/>
            <person name="Cheng J.-F."/>
            <person name="Lucas S."/>
            <person name="Chen F."/>
            <person name="Nolan M."/>
            <person name="Bruce D."/>
            <person name="Goodwin L."/>
            <person name="Pitluck S."/>
            <person name="Mavromatis K."/>
            <person name="Ivanova N."/>
            <person name="Ovchinnikova G."/>
            <person name="Pati A."/>
            <person name="Chen A."/>
            <person name="Palaniappan K."/>
            <person name="Land M."/>
            <person name="Hauser L."/>
            <person name="Chang Y.-J."/>
            <person name="Jeffries C.D."/>
            <person name="Chain P."/>
            <person name="Meincke L."/>
            <person name="Sims D."/>
            <person name="Brettin T."/>
            <person name="Detter J.C."/>
            <person name="Rohde M."/>
            <person name="Goeker M."/>
            <person name="Bristow J."/>
            <person name="Eisen J.A."/>
            <person name="Markowitz V."/>
            <person name="Kyrpides N.C."/>
            <person name="Klenk H.-P."/>
            <person name="Hugenholtz P."/>
        </authorList>
    </citation>
    <scope>NUCLEOTIDE SEQUENCE [LARGE SCALE GENOMIC DNA]</scope>
    <source>
        <strain evidence="6">DSM 14684 / CIP 108061 / JCM 11494 / NBRC 100937 / ID131577</strain>
    </source>
</reference>
<dbReference type="RefSeq" id="WP_012935548.1">
    <property type="nucleotide sequence ID" value="NC_013739.1"/>
</dbReference>
<organism evidence="5 6">
    <name type="scientific">Conexibacter woesei (strain DSM 14684 / CCUG 47730 / CIP 108061 / JCM 11494 / NBRC 100937 / ID131577)</name>
    <dbReference type="NCBI Taxonomy" id="469383"/>
    <lineage>
        <taxon>Bacteria</taxon>
        <taxon>Bacillati</taxon>
        <taxon>Actinomycetota</taxon>
        <taxon>Thermoleophilia</taxon>
        <taxon>Solirubrobacterales</taxon>
        <taxon>Conexibacteraceae</taxon>
        <taxon>Conexibacter</taxon>
    </lineage>
</organism>
<dbReference type="STRING" id="469383.Cwoe_4082"/>
<dbReference type="HOGENOM" id="CLU_012907_1_0_11"/>
<dbReference type="EMBL" id="CP001854">
    <property type="protein sequence ID" value="ADB52497.1"/>
    <property type="molecule type" value="Genomic_DNA"/>
</dbReference>
<dbReference type="FunFam" id="3.40.50.920:FF:000001">
    <property type="entry name" value="Pyruvate dehydrogenase E1 beta subunit"/>
    <property type="match status" value="1"/>
</dbReference>
<dbReference type="GO" id="GO:0016491">
    <property type="term" value="F:oxidoreductase activity"/>
    <property type="evidence" value="ECO:0007669"/>
    <property type="project" value="UniProtKB-KW"/>
</dbReference>
<dbReference type="PANTHER" id="PTHR43257:SF2">
    <property type="entry name" value="PYRUVATE DEHYDROGENASE E1 COMPONENT SUBUNIT BETA"/>
    <property type="match status" value="1"/>
</dbReference>
<dbReference type="eggNOG" id="COG0022">
    <property type="taxonomic scope" value="Bacteria"/>
</dbReference>
<comment type="cofactor">
    <cofactor evidence="1">
        <name>thiamine diphosphate</name>
        <dbReference type="ChEBI" id="CHEBI:58937"/>
    </cofactor>
</comment>
<dbReference type="OrthoDB" id="9766715at2"/>
<evidence type="ECO:0000259" key="4">
    <source>
        <dbReference type="SMART" id="SM00861"/>
    </source>
</evidence>
<dbReference type="Gene3D" id="3.40.50.970">
    <property type="match status" value="1"/>
</dbReference>
<dbReference type="PANTHER" id="PTHR43257">
    <property type="entry name" value="PYRUVATE DEHYDROGENASE E1 COMPONENT BETA SUBUNIT"/>
    <property type="match status" value="1"/>
</dbReference>